<dbReference type="Proteomes" id="UP000371041">
    <property type="component" value="Chromosome"/>
</dbReference>
<dbReference type="InterPro" id="IPR016032">
    <property type="entry name" value="Sig_transdc_resp-reg_C-effctor"/>
</dbReference>
<dbReference type="InterPro" id="IPR002182">
    <property type="entry name" value="NB-ARC"/>
</dbReference>
<dbReference type="SUPFAM" id="SSF48452">
    <property type="entry name" value="TPR-like"/>
    <property type="match status" value="1"/>
</dbReference>
<keyword evidence="3" id="KW-1185">Reference proteome</keyword>
<gene>
    <name evidence="2" type="ORF">GIY23_15985</name>
</gene>
<dbReference type="SUPFAM" id="SSF46894">
    <property type="entry name" value="C-terminal effector domain of the bipartite response regulators"/>
    <property type="match status" value="1"/>
</dbReference>
<dbReference type="InterPro" id="IPR011990">
    <property type="entry name" value="TPR-like_helical_dom_sf"/>
</dbReference>
<dbReference type="InterPro" id="IPR058852">
    <property type="entry name" value="HTH_77"/>
</dbReference>
<dbReference type="Pfam" id="PF00931">
    <property type="entry name" value="NB-ARC"/>
    <property type="match status" value="1"/>
</dbReference>
<dbReference type="PANTHER" id="PTHR47691">
    <property type="entry name" value="REGULATOR-RELATED"/>
    <property type="match status" value="1"/>
</dbReference>
<sequence length="784" mass="86431">MAPPAHASTREPAGNLPVDVTSFVGRRREITLTKRLLAESRVVTLTGSGGVGKTRLAIRVATNVRRNFRDKAWSVELEDVRDPSLLADAVREQLGLSTPESPTDVDGVVDQLRQSEMLLVLDNCEHLIDEAALFVDTVIRRCPGVRILATSRQSLGVAGESTMVVPPLQVPDPDHLPAPESYEQFASVRLFLDRARAVLPELEVDAQNGPALMRLCHHLDGNPLAIELAAVRLRSLSLEQLEERLAERYDLLTQGRRGAPSRQQTLQALVDWSWDLLTEGERRAWARISVFSGSFELEAAEHVAGNGLSPVAVLGAMHSLVDKSVLLREETEGEVRYRLLHILRDYGQERLAESGEQRAVRRKHYHWFAGLVNRFAREWIGSEQVAWLERLHNDHGNLRAAMDAALEDDDGVTTALLIAVQLTPYWTARGLNGEARMWLEKGLERSSTPSPQRSAAVRANAWFALLQGDVPAADKLLDQAASGPTGSVAQAAYLAQVRGMRAFFVGDLSTATTLLEDALSGFRTARAAQGELFALFGLGFVRGMTGESETGLVLLEQAIALSTDYDEVFWRAYALWASAHVEFERGNLEHAENAAKDALRLKRRLDNRLATAFSFGTLAWIAQRQRRPDRAARLFGASAAMWDAVRAAPAFYATFEAAHVQHEEETRTALGDDTFDQEFERGYRMTSAGALDFALEVKKRPKPAPTKETAGGDEVKLTRREREIAALVAQGRTNKEIAENLVIAQRTVEGHVQHILTKLDFSSRAQIAGWLAGQHTGGSGDQSP</sequence>
<dbReference type="InterPro" id="IPR000792">
    <property type="entry name" value="Tscrpt_reg_LuxR_C"/>
</dbReference>
<dbReference type="GO" id="GO:0043531">
    <property type="term" value="F:ADP binding"/>
    <property type="evidence" value="ECO:0007669"/>
    <property type="project" value="InterPro"/>
</dbReference>
<dbReference type="Gene3D" id="1.25.40.10">
    <property type="entry name" value="Tetratricopeptide repeat domain"/>
    <property type="match status" value="1"/>
</dbReference>
<dbReference type="GO" id="GO:0006355">
    <property type="term" value="P:regulation of DNA-templated transcription"/>
    <property type="evidence" value="ECO:0007669"/>
    <property type="project" value="InterPro"/>
</dbReference>
<dbReference type="Pfam" id="PF25872">
    <property type="entry name" value="HTH_77"/>
    <property type="match status" value="1"/>
</dbReference>
<name>A0A5Q3QH10_9PSEU</name>
<dbReference type="KEGG" id="sace:GIY23_15985"/>
<dbReference type="PROSITE" id="PS50043">
    <property type="entry name" value="HTH_LUXR_2"/>
    <property type="match status" value="1"/>
</dbReference>
<protein>
    <submittedName>
        <fullName evidence="2">LuxR family transcriptional regulator</fullName>
    </submittedName>
</protein>
<dbReference type="PANTHER" id="PTHR47691:SF3">
    <property type="entry name" value="HTH-TYPE TRANSCRIPTIONAL REGULATOR RV0890C-RELATED"/>
    <property type="match status" value="1"/>
</dbReference>
<dbReference type="CDD" id="cd06170">
    <property type="entry name" value="LuxR_C_like"/>
    <property type="match status" value="1"/>
</dbReference>
<dbReference type="Gene3D" id="1.10.10.10">
    <property type="entry name" value="Winged helix-like DNA-binding domain superfamily/Winged helix DNA-binding domain"/>
    <property type="match status" value="1"/>
</dbReference>
<dbReference type="InterPro" id="IPR027417">
    <property type="entry name" value="P-loop_NTPase"/>
</dbReference>
<organism evidence="2 3">
    <name type="scientific">Allosaccharopolyspora coralli</name>
    <dbReference type="NCBI Taxonomy" id="2665642"/>
    <lineage>
        <taxon>Bacteria</taxon>
        <taxon>Bacillati</taxon>
        <taxon>Actinomycetota</taxon>
        <taxon>Actinomycetes</taxon>
        <taxon>Pseudonocardiales</taxon>
        <taxon>Pseudonocardiaceae</taxon>
        <taxon>Allosaccharopolyspora</taxon>
    </lineage>
</organism>
<dbReference type="PRINTS" id="PR00364">
    <property type="entry name" value="DISEASERSIST"/>
</dbReference>
<accession>A0A5Q3QH10</accession>
<dbReference type="PRINTS" id="PR00038">
    <property type="entry name" value="HTHLUXR"/>
</dbReference>
<dbReference type="InterPro" id="IPR036388">
    <property type="entry name" value="WH-like_DNA-bd_sf"/>
</dbReference>
<dbReference type="EMBL" id="CP045929">
    <property type="protein sequence ID" value="QGK70815.1"/>
    <property type="molecule type" value="Genomic_DNA"/>
</dbReference>
<feature type="domain" description="HTH luxR-type" evidence="1">
    <location>
        <begin position="710"/>
        <end position="775"/>
    </location>
</feature>
<dbReference type="PROSITE" id="PS00622">
    <property type="entry name" value="HTH_LUXR_1"/>
    <property type="match status" value="1"/>
</dbReference>
<dbReference type="Pfam" id="PF00196">
    <property type="entry name" value="GerE"/>
    <property type="match status" value="1"/>
</dbReference>
<dbReference type="AlphaFoldDB" id="A0A5Q3QH10"/>
<dbReference type="GO" id="GO:0003677">
    <property type="term" value="F:DNA binding"/>
    <property type="evidence" value="ECO:0007669"/>
    <property type="project" value="InterPro"/>
</dbReference>
<evidence type="ECO:0000259" key="1">
    <source>
        <dbReference type="PROSITE" id="PS50043"/>
    </source>
</evidence>
<dbReference type="Gene3D" id="3.40.50.300">
    <property type="entry name" value="P-loop containing nucleotide triphosphate hydrolases"/>
    <property type="match status" value="1"/>
</dbReference>
<dbReference type="RefSeq" id="WP_154077394.1">
    <property type="nucleotide sequence ID" value="NZ_CP045929.1"/>
</dbReference>
<dbReference type="SUPFAM" id="SSF52540">
    <property type="entry name" value="P-loop containing nucleoside triphosphate hydrolases"/>
    <property type="match status" value="1"/>
</dbReference>
<evidence type="ECO:0000313" key="2">
    <source>
        <dbReference type="EMBL" id="QGK70815.1"/>
    </source>
</evidence>
<dbReference type="SMART" id="SM00421">
    <property type="entry name" value="HTH_LUXR"/>
    <property type="match status" value="1"/>
</dbReference>
<reference evidence="3" key="1">
    <citation type="submission" date="2019-11" db="EMBL/GenBank/DDBJ databases">
        <title>The complete genome sequence of Saccharopolyspora sp. E2A.</title>
        <authorList>
            <person name="Zhang G."/>
        </authorList>
    </citation>
    <scope>NUCLEOTIDE SEQUENCE [LARGE SCALE GENOMIC DNA]</scope>
    <source>
        <strain evidence="3">E2A</strain>
    </source>
</reference>
<proteinExistence type="predicted"/>
<evidence type="ECO:0000313" key="3">
    <source>
        <dbReference type="Proteomes" id="UP000371041"/>
    </source>
</evidence>